<reference evidence="1" key="1">
    <citation type="submission" date="2019-08" db="EMBL/GenBank/DDBJ databases">
        <authorList>
            <person name="Kucharzyk K."/>
            <person name="Murdoch R.W."/>
            <person name="Higgins S."/>
            <person name="Loffler F."/>
        </authorList>
    </citation>
    <scope>NUCLEOTIDE SEQUENCE</scope>
</reference>
<evidence type="ECO:0000313" key="1">
    <source>
        <dbReference type="EMBL" id="MPM10313.1"/>
    </source>
</evidence>
<proteinExistence type="predicted"/>
<gene>
    <name evidence="1" type="ORF">SDC9_56642</name>
</gene>
<accession>A0A644X7Q2</accession>
<name>A0A644X7Q2_9ZZZZ</name>
<dbReference type="EMBL" id="VSSQ01001677">
    <property type="protein sequence ID" value="MPM10313.1"/>
    <property type="molecule type" value="Genomic_DNA"/>
</dbReference>
<sequence>MSLDDSGNYFTRYTYESFDDENFKNQYILVNGKPYYKNQIVRIFDEFDFSDGNWTAYVFSPYGYMLYKDYIPMYSSKHDGFKDISRNLNELTYGLYSQNFWSLCGSTSDTNLLNEMKDVFTFRIMGGYLTTAYLKIYLVRNGRLVYSSDLFARHPSGINHGFFDYIEAVYPDRMYSWLAKLKPTNIHEAMKYD</sequence>
<protein>
    <submittedName>
        <fullName evidence="1">Uncharacterized protein</fullName>
    </submittedName>
</protein>
<dbReference type="AlphaFoldDB" id="A0A644X7Q2"/>
<comment type="caution">
    <text evidence="1">The sequence shown here is derived from an EMBL/GenBank/DDBJ whole genome shotgun (WGS) entry which is preliminary data.</text>
</comment>
<organism evidence="1">
    <name type="scientific">bioreactor metagenome</name>
    <dbReference type="NCBI Taxonomy" id="1076179"/>
    <lineage>
        <taxon>unclassified sequences</taxon>
        <taxon>metagenomes</taxon>
        <taxon>ecological metagenomes</taxon>
    </lineage>
</organism>